<sequence>MMTREEILSIEEYCAEHNVSRKNRLKELGIPFWNFYKAKKKYRTEDEQVDQPGQFIRLSSGRYVPQTMPPA</sequence>
<comment type="caution">
    <text evidence="1">The sequence shown here is derived from an EMBL/GenBank/DDBJ whole genome shotgun (WGS) entry which is preliminary data.</text>
</comment>
<reference evidence="1" key="1">
    <citation type="journal article" date="2012" name="PLoS ONE">
        <title>Gene sets for utilization of primary and secondary nutrition supplies in the distal gut of endangered iberian lynx.</title>
        <authorList>
            <person name="Alcaide M."/>
            <person name="Messina E."/>
            <person name="Richter M."/>
            <person name="Bargiela R."/>
            <person name="Peplies J."/>
            <person name="Huws S.A."/>
            <person name="Newbold C.J."/>
            <person name="Golyshin P.N."/>
            <person name="Simon M.A."/>
            <person name="Lopez G."/>
            <person name="Yakimov M.M."/>
            <person name="Ferrer M."/>
        </authorList>
    </citation>
    <scope>NUCLEOTIDE SEQUENCE</scope>
</reference>
<name>J9F527_9ZZZZ</name>
<dbReference type="EMBL" id="AMCI01009108">
    <property type="protein sequence ID" value="EJW90016.1"/>
    <property type="molecule type" value="Genomic_DNA"/>
</dbReference>
<gene>
    <name evidence="1" type="ORF">EVA_21877</name>
</gene>
<protein>
    <submittedName>
        <fullName evidence="1">Uncharacterized protein</fullName>
    </submittedName>
</protein>
<organism evidence="1">
    <name type="scientific">gut metagenome</name>
    <dbReference type="NCBI Taxonomy" id="749906"/>
    <lineage>
        <taxon>unclassified sequences</taxon>
        <taxon>metagenomes</taxon>
        <taxon>organismal metagenomes</taxon>
    </lineage>
</organism>
<dbReference type="AlphaFoldDB" id="J9F527"/>
<feature type="non-terminal residue" evidence="1">
    <location>
        <position position="71"/>
    </location>
</feature>
<proteinExistence type="predicted"/>
<accession>J9F527</accession>
<evidence type="ECO:0000313" key="1">
    <source>
        <dbReference type="EMBL" id="EJW90016.1"/>
    </source>
</evidence>